<dbReference type="EMBL" id="FMUS01000015">
    <property type="protein sequence ID" value="SCY76437.1"/>
    <property type="molecule type" value="Genomic_DNA"/>
</dbReference>
<protein>
    <submittedName>
        <fullName evidence="1">Uncharacterized protein</fullName>
    </submittedName>
</protein>
<dbReference type="AlphaFoldDB" id="A0A1G5IKA1"/>
<dbReference type="RefSeq" id="WP_176758991.1">
    <property type="nucleotide sequence ID" value="NZ_FMUS01000015.1"/>
</dbReference>
<name>A0A1G5IKA1_9FIRM</name>
<keyword evidence="2" id="KW-1185">Reference proteome</keyword>
<organism evidence="1 2">
    <name type="scientific">Alkaliphilus peptidifermentans DSM 18978</name>
    <dbReference type="NCBI Taxonomy" id="1120976"/>
    <lineage>
        <taxon>Bacteria</taxon>
        <taxon>Bacillati</taxon>
        <taxon>Bacillota</taxon>
        <taxon>Clostridia</taxon>
        <taxon>Peptostreptococcales</taxon>
        <taxon>Natronincolaceae</taxon>
        <taxon>Alkaliphilus</taxon>
    </lineage>
</organism>
<dbReference type="Proteomes" id="UP000198636">
    <property type="component" value="Unassembled WGS sequence"/>
</dbReference>
<sequence>MPGKAKQYVDQSMSSVQTTVSTLQQALSSAEKPDNKNKIQQAINSLNAAQQQLSGYQD</sequence>
<gene>
    <name evidence="1" type="ORF">SAMN03080606_02425</name>
</gene>
<accession>A0A1G5IKA1</accession>
<reference evidence="1 2" key="1">
    <citation type="submission" date="2016-10" db="EMBL/GenBank/DDBJ databases">
        <authorList>
            <person name="de Groot N.N."/>
        </authorList>
    </citation>
    <scope>NUCLEOTIDE SEQUENCE [LARGE SCALE GENOMIC DNA]</scope>
    <source>
        <strain evidence="1 2">DSM 18978</strain>
    </source>
</reference>
<proteinExistence type="predicted"/>
<evidence type="ECO:0000313" key="1">
    <source>
        <dbReference type="EMBL" id="SCY76437.1"/>
    </source>
</evidence>
<evidence type="ECO:0000313" key="2">
    <source>
        <dbReference type="Proteomes" id="UP000198636"/>
    </source>
</evidence>